<organism evidence="11 12">
    <name type="scientific">Tepidiphilus thermophilus</name>
    <dbReference type="NCBI Taxonomy" id="876478"/>
    <lineage>
        <taxon>Bacteria</taxon>
        <taxon>Pseudomonadati</taxon>
        <taxon>Pseudomonadota</taxon>
        <taxon>Hydrogenophilia</taxon>
        <taxon>Hydrogenophilales</taxon>
        <taxon>Hydrogenophilaceae</taxon>
        <taxon>Tepidiphilus</taxon>
    </lineage>
</organism>
<dbReference type="Gene3D" id="2.60.40.3500">
    <property type="match status" value="1"/>
</dbReference>
<dbReference type="Gene3D" id="3.30.1370.120">
    <property type="match status" value="1"/>
</dbReference>
<evidence type="ECO:0000256" key="8">
    <source>
        <dbReference type="RuleBase" id="RU004004"/>
    </source>
</evidence>
<proteinExistence type="inferred from homology"/>
<dbReference type="InterPro" id="IPR013355">
    <property type="entry name" value="Pilus_4_PilQ"/>
</dbReference>
<keyword evidence="5" id="KW-0653">Protein transport</keyword>
<dbReference type="InterPro" id="IPR004846">
    <property type="entry name" value="T2SS/T3SS_dom"/>
</dbReference>
<evidence type="ECO:0000256" key="5">
    <source>
        <dbReference type="ARBA" id="ARBA00022927"/>
    </source>
</evidence>
<reference evidence="12" key="1">
    <citation type="submission" date="2015-08" db="EMBL/GenBank/DDBJ databases">
        <authorList>
            <person name="Babu N.S."/>
            <person name="Beckwith C.J."/>
            <person name="Beseler K.G."/>
            <person name="Brison A."/>
            <person name="Carone J.V."/>
            <person name="Caskin T.P."/>
            <person name="Diamond M."/>
            <person name="Durham M.E."/>
            <person name="Foxe J.M."/>
            <person name="Go M."/>
            <person name="Henderson B.A."/>
            <person name="Jones I.B."/>
            <person name="McGettigan J.A."/>
            <person name="Micheletti S.J."/>
            <person name="Nasrallah M.E."/>
            <person name="Ortiz D."/>
            <person name="Piller C.R."/>
            <person name="Privatt S.R."/>
            <person name="Schneider S.L."/>
            <person name="Sharp S."/>
            <person name="Smith T.C."/>
            <person name="Stanton J.D."/>
            <person name="Ullery H.E."/>
            <person name="Wilson R.J."/>
            <person name="Serrano M.G."/>
            <person name="Buck G."/>
            <person name="Lee V."/>
            <person name="Wang Y."/>
            <person name="Carvalho R."/>
            <person name="Voegtly L."/>
            <person name="Shi R."/>
            <person name="Duckworth R."/>
            <person name="Johnson A."/>
            <person name="Loviza R."/>
            <person name="Walstead R."/>
            <person name="Shah Z."/>
            <person name="Kiflezghi M."/>
            <person name="Wade K."/>
            <person name="Ball S.L."/>
            <person name="Bradley K.W."/>
            <person name="Asai D.J."/>
            <person name="Bowman C.A."/>
            <person name="Russell D.A."/>
            <person name="Pope W.H."/>
            <person name="Jacobs-Sera D."/>
            <person name="Hendrix R.W."/>
            <person name="Hatfull G.F."/>
        </authorList>
    </citation>
    <scope>NUCLEOTIDE SEQUENCE [LARGE SCALE GENOMIC DNA]</scope>
    <source>
        <strain evidence="12">JCM 19170</strain>
    </source>
</reference>
<keyword evidence="9" id="KW-0812">Transmembrane</keyword>
<evidence type="ECO:0000256" key="4">
    <source>
        <dbReference type="ARBA" id="ARBA00022729"/>
    </source>
</evidence>
<dbReference type="Gene3D" id="2.60.40.3470">
    <property type="match status" value="1"/>
</dbReference>
<sequence>MIREAGEVLGFEPKRSVAARWLGILVLGMCLTLLLVGGRSAMAEEKTALLKDVSLVESGQGGMRVDFVFEGSVANPSHFALTSPSRIVIDFPNAKSQLGAPSREIKRNGIERIYAVEAAGRLRVVLALSQPMTYRLAQIGSGWGLELEAGTAAQMASKAQEALVPYQTQAVGQAASSGGGAVVPSILSVDFRRGTNGEGKVMVHLSTPEIAPDLRRAGERIEVVFPETALPQELYRRSDVTDFATPVQSFRFERRGRDTVLVIEPKGNWQHTAYQADALFVVDIQPVQEDPNKVLVGKPQYKGERLTLNFQNIDVRAVLQVLADFSGFNIVVSDTVQGTITLRLVDVPWDQALDIILQNKKLDKRQQGNVIWVAPAQEIAEQEKVRLDALNQSIEKGVLVTESFQVNYHSAAEIYAMISNDNTGGGGGGSNTKKMLSDRGMATFDMRTNKLFITDVEERLQAVRELLKQIDVPPRQVVIEARILEVSSNFNKEIGAKLNTNNRPIISADYFNIGPINRPFFQQNTNVDAGQFSTFALSIFNRSATRFLNLELNLAEVTGKSRIVSNPKIMTANNIEARIAVGQEIPYVTTVTANNMTTPNVQFKEAVLELRVTPVLTPDGRIRMKVVVHDDQPDYSRSIQGNPPIRKREVVSDVLVDNGGTVVLGGLFQESETNGVDQVPWLGDVPVFGNLFRNKSNSATRTELMVFLTPRIVAEDLRLR</sequence>
<keyword evidence="3 8" id="KW-0813">Transport</keyword>
<name>A0A0K6IRP4_9PROT</name>
<dbReference type="InterPro" id="IPR021731">
    <property type="entry name" value="AMIN_dom"/>
</dbReference>
<dbReference type="GO" id="GO:0009306">
    <property type="term" value="P:protein secretion"/>
    <property type="evidence" value="ECO:0007669"/>
    <property type="project" value="InterPro"/>
</dbReference>
<evidence type="ECO:0000256" key="1">
    <source>
        <dbReference type="ARBA" id="ARBA00004442"/>
    </source>
</evidence>
<evidence type="ECO:0000256" key="6">
    <source>
        <dbReference type="ARBA" id="ARBA00023136"/>
    </source>
</evidence>
<dbReference type="PRINTS" id="PR00811">
    <property type="entry name" value="BCTERIALGSPD"/>
</dbReference>
<dbReference type="PANTHER" id="PTHR30604">
    <property type="entry name" value="PROTEIN TRANSPORT PROTEIN HOFQ"/>
    <property type="match status" value="1"/>
</dbReference>
<dbReference type="Gene3D" id="3.30.1370.130">
    <property type="match status" value="1"/>
</dbReference>
<dbReference type="Pfam" id="PF00263">
    <property type="entry name" value="Secretin"/>
    <property type="match status" value="1"/>
</dbReference>
<protein>
    <submittedName>
        <fullName evidence="11">Type IV pilus secretin (Or competence protein) PilQ</fullName>
    </submittedName>
</protein>
<feature type="transmembrane region" description="Helical" evidence="9">
    <location>
        <begin position="21"/>
        <end position="42"/>
    </location>
</feature>
<dbReference type="InterPro" id="IPR005644">
    <property type="entry name" value="NolW-like"/>
</dbReference>
<evidence type="ECO:0000313" key="12">
    <source>
        <dbReference type="Proteomes" id="UP000182108"/>
    </source>
</evidence>
<dbReference type="InterPro" id="IPR038591">
    <property type="entry name" value="NolW-like_sf"/>
</dbReference>
<dbReference type="InterPro" id="IPR001775">
    <property type="entry name" value="GspD/PilQ"/>
</dbReference>
<evidence type="ECO:0000259" key="10">
    <source>
        <dbReference type="SMART" id="SM00965"/>
    </source>
</evidence>
<evidence type="ECO:0000256" key="3">
    <source>
        <dbReference type="ARBA" id="ARBA00022448"/>
    </source>
</evidence>
<comment type="subcellular location">
    <subcellularLocation>
        <location evidence="1 8">Cell outer membrane</location>
    </subcellularLocation>
</comment>
<dbReference type="InterPro" id="IPR011662">
    <property type="entry name" value="Secretin/TonB_short_N"/>
</dbReference>
<accession>A0A0K6IRP4</accession>
<dbReference type="Pfam" id="PF03958">
    <property type="entry name" value="Secretin_N"/>
    <property type="match status" value="1"/>
</dbReference>
<dbReference type="SMART" id="SM00965">
    <property type="entry name" value="STN"/>
    <property type="match status" value="1"/>
</dbReference>
<dbReference type="Pfam" id="PF11741">
    <property type="entry name" value="AMIN"/>
    <property type="match status" value="2"/>
</dbReference>
<evidence type="ECO:0000313" key="11">
    <source>
        <dbReference type="EMBL" id="CUB05771.1"/>
    </source>
</evidence>
<dbReference type="OrthoDB" id="49695at2"/>
<dbReference type="InterPro" id="IPR004845">
    <property type="entry name" value="T2SS_GspD_CS"/>
</dbReference>
<dbReference type="GO" id="GO:0009279">
    <property type="term" value="C:cell outer membrane"/>
    <property type="evidence" value="ECO:0007669"/>
    <property type="project" value="UniProtKB-SubCell"/>
</dbReference>
<dbReference type="NCBIfam" id="TIGR02515">
    <property type="entry name" value="IV_pilus_PilQ"/>
    <property type="match status" value="1"/>
</dbReference>
<feature type="domain" description="Secretin/TonB short N-terminal" evidence="10">
    <location>
        <begin position="328"/>
        <end position="376"/>
    </location>
</feature>
<evidence type="ECO:0000256" key="7">
    <source>
        <dbReference type="ARBA" id="ARBA00023237"/>
    </source>
</evidence>
<dbReference type="PANTHER" id="PTHR30604:SF1">
    <property type="entry name" value="DNA UTILIZATION PROTEIN HOFQ"/>
    <property type="match status" value="1"/>
</dbReference>
<keyword evidence="12" id="KW-1185">Reference proteome</keyword>
<evidence type="ECO:0000256" key="2">
    <source>
        <dbReference type="ARBA" id="ARBA00006304"/>
    </source>
</evidence>
<dbReference type="Proteomes" id="UP000182108">
    <property type="component" value="Unassembled WGS sequence"/>
</dbReference>
<comment type="similarity">
    <text evidence="2">Belongs to the bacterial secretin family. PilQ subfamily.</text>
</comment>
<evidence type="ECO:0000256" key="9">
    <source>
        <dbReference type="SAM" id="Phobius"/>
    </source>
</evidence>
<keyword evidence="4" id="KW-0732">Signal</keyword>
<keyword evidence="9" id="KW-1133">Transmembrane helix</keyword>
<keyword evidence="7" id="KW-0998">Cell outer membrane</keyword>
<keyword evidence="6 9" id="KW-0472">Membrane</keyword>
<gene>
    <name evidence="11" type="ORF">Ga0061068_102134</name>
</gene>
<dbReference type="Pfam" id="PF07660">
    <property type="entry name" value="STN"/>
    <property type="match status" value="1"/>
</dbReference>
<dbReference type="EMBL" id="CYHH01000002">
    <property type="protein sequence ID" value="CUB05771.1"/>
    <property type="molecule type" value="Genomic_DNA"/>
</dbReference>
<dbReference type="InterPro" id="IPR051808">
    <property type="entry name" value="Type_IV_pilus_biogenesis"/>
</dbReference>
<dbReference type="PROSITE" id="PS00875">
    <property type="entry name" value="T2SP_D"/>
    <property type="match status" value="1"/>
</dbReference>
<dbReference type="RefSeq" id="WP_055422855.1">
    <property type="nucleotide sequence ID" value="NZ_CYHH01000002.1"/>
</dbReference>
<dbReference type="AlphaFoldDB" id="A0A0K6IRP4"/>